<proteinExistence type="predicted"/>
<evidence type="ECO:0000313" key="2">
    <source>
        <dbReference type="EMBL" id="SEC96287.1"/>
    </source>
</evidence>
<dbReference type="AlphaFoldDB" id="A0A1H4WSG1"/>
<keyword evidence="1" id="KW-1133">Transmembrane helix</keyword>
<dbReference type="InterPro" id="IPR027417">
    <property type="entry name" value="P-loop_NTPase"/>
</dbReference>
<dbReference type="SUPFAM" id="SSF52540">
    <property type="entry name" value="P-loop containing nucleoside triphosphate hydrolases"/>
    <property type="match status" value="1"/>
</dbReference>
<evidence type="ECO:0008006" key="4">
    <source>
        <dbReference type="Google" id="ProtNLM"/>
    </source>
</evidence>
<dbReference type="Proteomes" id="UP000183038">
    <property type="component" value="Unassembled WGS sequence"/>
</dbReference>
<feature type="non-terminal residue" evidence="2">
    <location>
        <position position="1"/>
    </location>
</feature>
<organism evidence="2 3">
    <name type="scientific">Maribacter dokdonensis</name>
    <dbReference type="NCBI Taxonomy" id="320912"/>
    <lineage>
        <taxon>Bacteria</taxon>
        <taxon>Pseudomonadati</taxon>
        <taxon>Bacteroidota</taxon>
        <taxon>Flavobacteriia</taxon>
        <taxon>Flavobacteriales</taxon>
        <taxon>Flavobacteriaceae</taxon>
        <taxon>Maribacter</taxon>
    </lineage>
</organism>
<dbReference type="RefSeq" id="WP_074674855.1">
    <property type="nucleotide sequence ID" value="NZ_FNTB01000002.1"/>
</dbReference>
<keyword evidence="1" id="KW-0472">Membrane</keyword>
<evidence type="ECO:0000256" key="1">
    <source>
        <dbReference type="SAM" id="Phobius"/>
    </source>
</evidence>
<dbReference type="Gene3D" id="3.40.50.300">
    <property type="entry name" value="P-loop containing nucleotide triphosphate hydrolases"/>
    <property type="match status" value="1"/>
</dbReference>
<sequence>DGTTLEQIKTMLGHERFDTTLVYAQVPTDQLKERVNSVTTKPVPKWKKWLSLSPKKQDKVINLNFSKEFFTIGRNEEIANLEENADKGINTILKGKIGVGKSHLLNVFETERKVLRLDDTESIKKSLAGILLYLHNNDKKAALQLIWKDFEKPEIEKRIQRETTVQLCDLIISSTKPKEYILLIDDISRITPSGKKVLERMKEHFTIIAGARQIKANDSSFLWNFEVLEIKPLKRHFAMTFINQLSSGMEIENWELYRNHIFNQTNGNPRAIFELVERFKKEPFLTNEIVREVRHMGALREVDMTWVIILFLGVVMATRYMAGEMQTPALKFIGGIAMILLLMFRPLQRMLQRKFI</sequence>
<gene>
    <name evidence="2" type="ORF">SAMN05192540_4000</name>
</gene>
<name>A0A1H4WSG1_9FLAO</name>
<accession>A0A1H4WSG1</accession>
<keyword evidence="1" id="KW-0812">Transmembrane</keyword>
<reference evidence="2 3" key="1">
    <citation type="submission" date="2016-10" db="EMBL/GenBank/DDBJ databases">
        <authorList>
            <person name="de Groot N.N."/>
        </authorList>
    </citation>
    <scope>NUCLEOTIDE SEQUENCE [LARGE SCALE GENOMIC DNA]</scope>
    <source>
        <strain evidence="2 3">MAR_2009_71</strain>
    </source>
</reference>
<evidence type="ECO:0000313" key="3">
    <source>
        <dbReference type="Proteomes" id="UP000183038"/>
    </source>
</evidence>
<feature type="transmembrane region" description="Helical" evidence="1">
    <location>
        <begin position="304"/>
        <end position="322"/>
    </location>
</feature>
<feature type="transmembrane region" description="Helical" evidence="1">
    <location>
        <begin position="328"/>
        <end position="347"/>
    </location>
</feature>
<dbReference type="EMBL" id="FNTB01000002">
    <property type="protein sequence ID" value="SEC96287.1"/>
    <property type="molecule type" value="Genomic_DNA"/>
</dbReference>
<protein>
    <recommendedName>
        <fullName evidence="4">AAA+ ATPase domain-containing protein</fullName>
    </recommendedName>
</protein>